<dbReference type="AlphaFoldDB" id="A0A8K0CT52"/>
<reference evidence="1" key="1">
    <citation type="submission" date="2019-08" db="EMBL/GenBank/DDBJ databases">
        <title>The genome of the North American firefly Photinus pyralis.</title>
        <authorList>
            <consortium name="Photinus pyralis genome working group"/>
            <person name="Fallon T.R."/>
            <person name="Sander Lower S.E."/>
            <person name="Weng J.-K."/>
        </authorList>
    </citation>
    <scope>NUCLEOTIDE SEQUENCE</scope>
    <source>
        <strain evidence="1">TRF0915ILg1</strain>
        <tissue evidence="1">Whole body</tissue>
    </source>
</reference>
<protein>
    <submittedName>
        <fullName evidence="1">Uncharacterized protein</fullName>
    </submittedName>
</protein>
<organism evidence="1 2">
    <name type="scientific">Ignelater luminosus</name>
    <name type="common">Cucubano</name>
    <name type="synonym">Pyrophorus luminosus</name>
    <dbReference type="NCBI Taxonomy" id="2038154"/>
    <lineage>
        <taxon>Eukaryota</taxon>
        <taxon>Metazoa</taxon>
        <taxon>Ecdysozoa</taxon>
        <taxon>Arthropoda</taxon>
        <taxon>Hexapoda</taxon>
        <taxon>Insecta</taxon>
        <taxon>Pterygota</taxon>
        <taxon>Neoptera</taxon>
        <taxon>Endopterygota</taxon>
        <taxon>Coleoptera</taxon>
        <taxon>Polyphaga</taxon>
        <taxon>Elateriformia</taxon>
        <taxon>Elateroidea</taxon>
        <taxon>Elateridae</taxon>
        <taxon>Agrypninae</taxon>
        <taxon>Pyrophorini</taxon>
        <taxon>Ignelater</taxon>
    </lineage>
</organism>
<proteinExistence type="predicted"/>
<keyword evidence="2" id="KW-1185">Reference proteome</keyword>
<accession>A0A8K0CT52</accession>
<dbReference type="EMBL" id="VTPC01008146">
    <property type="protein sequence ID" value="KAF2893213.1"/>
    <property type="molecule type" value="Genomic_DNA"/>
</dbReference>
<dbReference type="Proteomes" id="UP000801492">
    <property type="component" value="Unassembled WGS sequence"/>
</dbReference>
<gene>
    <name evidence="1" type="ORF">ILUMI_12961</name>
</gene>
<comment type="caution">
    <text evidence="1">The sequence shown here is derived from an EMBL/GenBank/DDBJ whole genome shotgun (WGS) entry which is preliminary data.</text>
</comment>
<evidence type="ECO:0000313" key="1">
    <source>
        <dbReference type="EMBL" id="KAF2893213.1"/>
    </source>
</evidence>
<evidence type="ECO:0000313" key="2">
    <source>
        <dbReference type="Proteomes" id="UP000801492"/>
    </source>
</evidence>
<name>A0A8K0CT52_IGNLU</name>
<sequence>MRNVGSKSNKKENKDGYVRTTTEEIYDMFIKTKRSQKLGHVERMQENRTIKKLAWKDPDYKKKRGRPRKRWREAILEDMQEKGITE</sequence>